<organism evidence="2 3">
    <name type="scientific">Ferriphaselus amnicola</name>
    <dbReference type="NCBI Taxonomy" id="1188319"/>
    <lineage>
        <taxon>Bacteria</taxon>
        <taxon>Pseudomonadati</taxon>
        <taxon>Pseudomonadota</taxon>
        <taxon>Betaproteobacteria</taxon>
        <taxon>Nitrosomonadales</taxon>
        <taxon>Gallionellaceae</taxon>
        <taxon>Ferriphaselus</taxon>
    </lineage>
</organism>
<dbReference type="EMBL" id="AP018738">
    <property type="protein sequence ID" value="BBE51854.1"/>
    <property type="molecule type" value="Genomic_DNA"/>
</dbReference>
<evidence type="ECO:0000256" key="1">
    <source>
        <dbReference type="SAM" id="Phobius"/>
    </source>
</evidence>
<dbReference type="KEGG" id="fam:OYT1_ch2339"/>
<proteinExistence type="predicted"/>
<name>A0A2Z6GF32_9PROT</name>
<keyword evidence="3" id="KW-1185">Reference proteome</keyword>
<sequence length="69" mass="7464">MVMPTANLMISNIGWHFVSLVAVLLLLVMLFISAPIWLAIFATTACPKERLLAVASMFTTSIATLVVTV</sequence>
<feature type="transmembrane region" description="Helical" evidence="1">
    <location>
        <begin position="51"/>
        <end position="68"/>
    </location>
</feature>
<keyword evidence="1" id="KW-0472">Membrane</keyword>
<dbReference type="AlphaFoldDB" id="A0A2Z6GF32"/>
<evidence type="ECO:0000313" key="3">
    <source>
        <dbReference type="Proteomes" id="UP000033070"/>
    </source>
</evidence>
<protein>
    <submittedName>
        <fullName evidence="2">Uncharacterized protein</fullName>
    </submittedName>
</protein>
<gene>
    <name evidence="2" type="ORF">OYT1_ch2339</name>
</gene>
<keyword evidence="1" id="KW-0812">Transmembrane</keyword>
<accession>A0A2Z6GF32</accession>
<feature type="transmembrane region" description="Helical" evidence="1">
    <location>
        <begin position="13"/>
        <end position="39"/>
    </location>
</feature>
<keyword evidence="1" id="KW-1133">Transmembrane helix</keyword>
<dbReference type="Proteomes" id="UP000033070">
    <property type="component" value="Chromosome"/>
</dbReference>
<evidence type="ECO:0000313" key="2">
    <source>
        <dbReference type="EMBL" id="BBE51854.1"/>
    </source>
</evidence>
<reference evidence="2 3" key="1">
    <citation type="submission" date="2018-06" db="EMBL/GenBank/DDBJ databases">
        <title>OYT1 Genome Sequencing.</title>
        <authorList>
            <person name="Kato S."/>
            <person name="Itoh T."/>
            <person name="Ohkuma M."/>
        </authorList>
    </citation>
    <scope>NUCLEOTIDE SEQUENCE [LARGE SCALE GENOMIC DNA]</scope>
    <source>
        <strain evidence="2 3">OYT1</strain>
    </source>
</reference>